<accession>A0A3Q8X4J2</accession>
<reference evidence="7" key="1">
    <citation type="submission" date="2018-12" db="EMBL/GenBank/DDBJ databases">
        <title>Genome sequence of Peanibacillus sp.</title>
        <authorList>
            <person name="Subramani G."/>
            <person name="Srinivasan S."/>
            <person name="Kim M.K."/>
        </authorList>
    </citation>
    <scope>NUCLEOTIDE SEQUENCE [LARGE SCALE GENOMIC DNA]</scope>
    <source>
        <strain evidence="7">18JY67-1</strain>
    </source>
</reference>
<keyword evidence="7" id="KW-1185">Reference proteome</keyword>
<gene>
    <name evidence="6" type="ORF">EJC50_12230</name>
</gene>
<dbReference type="GO" id="GO:0003700">
    <property type="term" value="F:DNA-binding transcription factor activity"/>
    <property type="evidence" value="ECO:0007669"/>
    <property type="project" value="TreeGrafter"/>
</dbReference>
<evidence type="ECO:0000256" key="2">
    <source>
        <dbReference type="ARBA" id="ARBA00023015"/>
    </source>
</evidence>
<dbReference type="PANTHER" id="PTHR30146">
    <property type="entry name" value="LACI-RELATED TRANSCRIPTIONAL REPRESSOR"/>
    <property type="match status" value="1"/>
</dbReference>
<evidence type="ECO:0000256" key="3">
    <source>
        <dbReference type="ARBA" id="ARBA00023125"/>
    </source>
</evidence>
<organism evidence="6 7">
    <name type="scientific">Paenibacillus albus</name>
    <dbReference type="NCBI Taxonomy" id="2495582"/>
    <lineage>
        <taxon>Bacteria</taxon>
        <taxon>Bacillati</taxon>
        <taxon>Bacillota</taxon>
        <taxon>Bacilli</taxon>
        <taxon>Bacillales</taxon>
        <taxon>Paenibacillaceae</taxon>
        <taxon>Paenibacillus</taxon>
    </lineage>
</organism>
<dbReference type="OrthoDB" id="9799482at2"/>
<dbReference type="CDD" id="cd06267">
    <property type="entry name" value="PBP1_LacI_sugar_binding-like"/>
    <property type="match status" value="1"/>
</dbReference>
<name>A0A3Q8X4J2_9BACL</name>
<feature type="domain" description="Transcriptional regulator LacI/GalR-like sensor" evidence="5">
    <location>
        <begin position="111"/>
        <end position="276"/>
    </location>
</feature>
<dbReference type="PANTHER" id="PTHR30146:SF95">
    <property type="entry name" value="RIBOSE OPERON REPRESSOR"/>
    <property type="match status" value="1"/>
</dbReference>
<evidence type="ECO:0000256" key="4">
    <source>
        <dbReference type="ARBA" id="ARBA00023163"/>
    </source>
</evidence>
<dbReference type="KEGG" id="palb:EJC50_12230"/>
<keyword evidence="1" id="KW-0678">Repressor</keyword>
<keyword evidence="2" id="KW-0805">Transcription regulation</keyword>
<keyword evidence="3" id="KW-0238">DNA-binding</keyword>
<dbReference type="GO" id="GO:0000976">
    <property type="term" value="F:transcription cis-regulatory region binding"/>
    <property type="evidence" value="ECO:0007669"/>
    <property type="project" value="TreeGrafter"/>
</dbReference>
<dbReference type="EMBL" id="CP034437">
    <property type="protein sequence ID" value="AZN40326.1"/>
    <property type="molecule type" value="Genomic_DNA"/>
</dbReference>
<dbReference type="AlphaFoldDB" id="A0A3Q8X4J2"/>
<dbReference type="Proteomes" id="UP000272528">
    <property type="component" value="Chromosome"/>
</dbReference>
<sequence length="284" mass="31710">MKIGYVMPDYDDSYGPRLYYGIERECADQDCLLIIRRSLGSREEEEAAIRFLVEAGVDGIIIWPASYEKYNDQILKLVFEKFPLVLLDRPLKGLNSVSVSTNNVKASYKAAEFLMGLGHDKIGFISPPAAVTTVLEERVQGYIQCHAEHGIMVQKILELSDTTYYHSGLNSKSNQDAIASYLDANRHLSAVIAAEYSIGVLAYQAAARLGIQVPEQLSIVCFDHPTHWWGTPMITHVLQDELQMGKTSLRTLLGLIHENKADSSMFDSTIVEGSTTTKFLSNER</sequence>
<evidence type="ECO:0000313" key="7">
    <source>
        <dbReference type="Proteomes" id="UP000272528"/>
    </source>
</evidence>
<evidence type="ECO:0000313" key="6">
    <source>
        <dbReference type="EMBL" id="AZN40326.1"/>
    </source>
</evidence>
<dbReference type="Pfam" id="PF13377">
    <property type="entry name" value="Peripla_BP_3"/>
    <property type="match status" value="1"/>
</dbReference>
<dbReference type="InterPro" id="IPR028082">
    <property type="entry name" value="Peripla_BP_I"/>
</dbReference>
<dbReference type="SUPFAM" id="SSF53822">
    <property type="entry name" value="Periplasmic binding protein-like I"/>
    <property type="match status" value="1"/>
</dbReference>
<keyword evidence="4" id="KW-0804">Transcription</keyword>
<dbReference type="InterPro" id="IPR046335">
    <property type="entry name" value="LacI/GalR-like_sensor"/>
</dbReference>
<dbReference type="Gene3D" id="3.40.50.2300">
    <property type="match status" value="2"/>
</dbReference>
<dbReference type="RefSeq" id="WP_126015557.1">
    <property type="nucleotide sequence ID" value="NZ_CP034437.1"/>
</dbReference>
<proteinExistence type="predicted"/>
<evidence type="ECO:0000259" key="5">
    <source>
        <dbReference type="Pfam" id="PF13377"/>
    </source>
</evidence>
<evidence type="ECO:0000256" key="1">
    <source>
        <dbReference type="ARBA" id="ARBA00022491"/>
    </source>
</evidence>
<protein>
    <submittedName>
        <fullName evidence="6">LacI family transcriptional regulator</fullName>
    </submittedName>
</protein>